<evidence type="ECO:0000256" key="3">
    <source>
        <dbReference type="ARBA" id="ARBA00022825"/>
    </source>
</evidence>
<keyword evidence="7" id="KW-1185">Reference proteome</keyword>
<dbReference type="InterPro" id="IPR001375">
    <property type="entry name" value="Peptidase_S9_cat"/>
</dbReference>
<organism evidence="6 7">
    <name type="scientific">Hypholoma sublateritium (strain FD-334 SS-4)</name>
    <dbReference type="NCBI Taxonomy" id="945553"/>
    <lineage>
        <taxon>Eukaryota</taxon>
        <taxon>Fungi</taxon>
        <taxon>Dikarya</taxon>
        <taxon>Basidiomycota</taxon>
        <taxon>Agaricomycotina</taxon>
        <taxon>Agaricomycetes</taxon>
        <taxon>Agaricomycetidae</taxon>
        <taxon>Agaricales</taxon>
        <taxon>Agaricineae</taxon>
        <taxon>Strophariaceae</taxon>
        <taxon>Hypholoma</taxon>
    </lineage>
</organism>
<evidence type="ECO:0000256" key="1">
    <source>
        <dbReference type="ARBA" id="ARBA00010040"/>
    </source>
</evidence>
<dbReference type="InterPro" id="IPR011659">
    <property type="entry name" value="WD40"/>
</dbReference>
<dbReference type="PANTHER" id="PTHR42776">
    <property type="entry name" value="SERINE PEPTIDASE S9 FAMILY MEMBER"/>
    <property type="match status" value="1"/>
</dbReference>
<dbReference type="Proteomes" id="UP000054270">
    <property type="component" value="Unassembled WGS sequence"/>
</dbReference>
<dbReference type="InterPro" id="IPR011042">
    <property type="entry name" value="6-blade_b-propeller_TolB-like"/>
</dbReference>
<dbReference type="SUPFAM" id="SSF53474">
    <property type="entry name" value="alpha/beta-Hydrolases"/>
    <property type="match status" value="1"/>
</dbReference>
<evidence type="ECO:0000313" key="6">
    <source>
        <dbReference type="EMBL" id="KJA16669.1"/>
    </source>
</evidence>
<proteinExistence type="inferred from homology"/>
<evidence type="ECO:0000256" key="2">
    <source>
        <dbReference type="ARBA" id="ARBA00022801"/>
    </source>
</evidence>
<dbReference type="EMBL" id="KN817617">
    <property type="protein sequence ID" value="KJA16669.1"/>
    <property type="molecule type" value="Genomic_DNA"/>
</dbReference>
<dbReference type="Gene3D" id="2.120.10.30">
    <property type="entry name" value="TolB, C-terminal domain"/>
    <property type="match status" value="1"/>
</dbReference>
<dbReference type="OrthoDB" id="43744at2759"/>
<comment type="similarity">
    <text evidence="1">Belongs to the peptidase S9C family.</text>
</comment>
<feature type="domain" description="Peptidase S9 prolyl oligopeptidase catalytic" evidence="5">
    <location>
        <begin position="460"/>
        <end position="562"/>
    </location>
</feature>
<dbReference type="Pfam" id="PF07676">
    <property type="entry name" value="PD40"/>
    <property type="match status" value="1"/>
</dbReference>
<gene>
    <name evidence="6" type="ORF">HYPSUDRAFT_285059</name>
</gene>
<dbReference type="SUPFAM" id="SSF82171">
    <property type="entry name" value="DPP6 N-terminal domain-like"/>
    <property type="match status" value="1"/>
</dbReference>
<reference evidence="7" key="1">
    <citation type="submission" date="2014-04" db="EMBL/GenBank/DDBJ databases">
        <title>Evolutionary Origins and Diversification of the Mycorrhizal Mutualists.</title>
        <authorList>
            <consortium name="DOE Joint Genome Institute"/>
            <consortium name="Mycorrhizal Genomics Consortium"/>
            <person name="Kohler A."/>
            <person name="Kuo A."/>
            <person name="Nagy L.G."/>
            <person name="Floudas D."/>
            <person name="Copeland A."/>
            <person name="Barry K.W."/>
            <person name="Cichocki N."/>
            <person name="Veneault-Fourrey C."/>
            <person name="LaButti K."/>
            <person name="Lindquist E.A."/>
            <person name="Lipzen A."/>
            <person name="Lundell T."/>
            <person name="Morin E."/>
            <person name="Murat C."/>
            <person name="Riley R."/>
            <person name="Ohm R."/>
            <person name="Sun H."/>
            <person name="Tunlid A."/>
            <person name="Henrissat B."/>
            <person name="Grigoriev I.V."/>
            <person name="Hibbett D.S."/>
            <person name="Martin F."/>
        </authorList>
    </citation>
    <scope>NUCLEOTIDE SEQUENCE [LARGE SCALE GENOMIC DNA]</scope>
    <source>
        <strain evidence="7">FD-334 SS-4</strain>
    </source>
</reference>
<evidence type="ECO:0000256" key="4">
    <source>
        <dbReference type="ARBA" id="ARBA00032829"/>
    </source>
</evidence>
<accession>A0A0D2NC31</accession>
<dbReference type="OMA" id="AVMGWSN"/>
<dbReference type="InterPro" id="IPR029058">
    <property type="entry name" value="AB_hydrolase_fold"/>
</dbReference>
<protein>
    <recommendedName>
        <fullName evidence="4">Dipeptidyl-peptidase V</fullName>
    </recommendedName>
</protein>
<keyword evidence="3" id="KW-0645">Protease</keyword>
<dbReference type="GO" id="GO:0006508">
    <property type="term" value="P:proteolysis"/>
    <property type="evidence" value="ECO:0007669"/>
    <property type="project" value="InterPro"/>
</dbReference>
<evidence type="ECO:0000259" key="5">
    <source>
        <dbReference type="Pfam" id="PF00326"/>
    </source>
</evidence>
<dbReference type="Gene3D" id="3.40.50.1820">
    <property type="entry name" value="alpha/beta hydrolase"/>
    <property type="match status" value="1"/>
</dbReference>
<dbReference type="Pfam" id="PF00326">
    <property type="entry name" value="Peptidase_S9"/>
    <property type="match status" value="1"/>
</dbReference>
<dbReference type="AlphaFoldDB" id="A0A0D2NC31"/>
<dbReference type="GO" id="GO:0004252">
    <property type="term" value="F:serine-type endopeptidase activity"/>
    <property type="evidence" value="ECO:0007669"/>
    <property type="project" value="TreeGrafter"/>
</dbReference>
<name>A0A0D2NC31_HYPSF</name>
<keyword evidence="3" id="KW-0720">Serine protease</keyword>
<keyword evidence="2" id="KW-0378">Hydrolase</keyword>
<evidence type="ECO:0000313" key="7">
    <source>
        <dbReference type="Proteomes" id="UP000054270"/>
    </source>
</evidence>
<dbReference type="PANTHER" id="PTHR42776:SF27">
    <property type="entry name" value="DIPEPTIDYL PEPTIDASE FAMILY MEMBER 6"/>
    <property type="match status" value="1"/>
</dbReference>
<sequence length="579" mass="63090">MSALHDVKTPITPEELAGAEHIEDIKISKDGANVVYVVRPAHKLGEHVASALWSAETSREESARKVTSGTYRDYSPSFHPTTSRVFFLSDREDAGGLSQLFTLSLETSESSVVRITDLDKEHGVVSYSISPNGYFVAFTVEVKKAKKDGKDPIVVWREQEQDAYTTLQLIDLRESLDMSSGMKALVHLSAHVDSFSWSSDGSAIVYRLLNHRDLESHDFPVKEQTVSISGKIDELGNFTYARMPASHTIWRESGGFVFLQGMEPSMFCSSTCLWSRPSSAGASATHLAYGTTNDVSSIVDLGMHSQFAVQVAEGFLTKFDVYDEENRVFTAFDAPLDYSVEGEWDMTLTSQGTYVFVAVRSSGVSGQPQDIWSGVTEFNRLGTISKKLSSHNLWYQSKTPLIFKPFNWTGADGVELEGVITYPENADPRSLPVFVYPHGGPSARDILSLLLTGYSTWRPFLASNGYLVLSPNYRGSTGRGNDFAMAAQGGVGTSDWDDIEAMIEAAVSQGVAGPHSSVGIGGWSQGGFETAWGCTRPGNRFKVGVMGAGVSDWGFMAAQSDIPDGEVSPILSLEKQTSN</sequence>
<dbReference type="STRING" id="945553.A0A0D2NC31"/>